<evidence type="ECO:0000313" key="3">
    <source>
        <dbReference type="Proteomes" id="UP000077134"/>
    </source>
</evidence>
<sequence length="160" mass="17823">MRKSFKKSLTVTLLVTLMSMMFALEVGADDTKVSGALTTPPPKEEIKVTEINPSFVYLFDGISTITDQGNLKVRVNATTVAYETVSSLGADVSIQRWTGKDWITIKSTVLSTTLSDNFTGKADWDVTKGYYYRGMSNHWIKKGDIKEQFVTYTSSILITK</sequence>
<proteinExistence type="predicted"/>
<keyword evidence="1" id="KW-0732">Signal</keyword>
<dbReference type="Proteomes" id="UP000077134">
    <property type="component" value="Unassembled WGS sequence"/>
</dbReference>
<dbReference type="OrthoDB" id="1808478at2"/>
<reference evidence="2 3" key="1">
    <citation type="submission" date="2016-02" db="EMBL/GenBank/DDBJ databases">
        <title>Paenibacillus sp. LPB0068, isolated from Crassostrea gigas.</title>
        <authorList>
            <person name="Shin S.-K."/>
            <person name="Yi H."/>
        </authorList>
    </citation>
    <scope>NUCLEOTIDE SEQUENCE [LARGE SCALE GENOMIC DNA]</scope>
    <source>
        <strain evidence="2 3">LPB0068</strain>
    </source>
</reference>
<keyword evidence="3" id="KW-1185">Reference proteome</keyword>
<accession>A0A162KVY6</accession>
<feature type="chain" id="PRO_5007837072" description="Copper amine oxidase-like N-terminal domain-containing protein" evidence="1">
    <location>
        <begin position="29"/>
        <end position="160"/>
    </location>
</feature>
<evidence type="ECO:0008006" key="4">
    <source>
        <dbReference type="Google" id="ProtNLM"/>
    </source>
</evidence>
<name>A0A162KVY6_9BACL</name>
<feature type="signal peptide" evidence="1">
    <location>
        <begin position="1"/>
        <end position="28"/>
    </location>
</feature>
<organism evidence="2 3">
    <name type="scientific">Paenibacillus crassostreae</name>
    <dbReference type="NCBI Taxonomy" id="1763538"/>
    <lineage>
        <taxon>Bacteria</taxon>
        <taxon>Bacillati</taxon>
        <taxon>Bacillota</taxon>
        <taxon>Bacilli</taxon>
        <taxon>Bacillales</taxon>
        <taxon>Paenibacillaceae</taxon>
        <taxon>Paenibacillus</taxon>
    </lineage>
</organism>
<dbReference type="AlphaFoldDB" id="A0A162KVY6"/>
<gene>
    <name evidence="2" type="ORF">PNBC_12405</name>
</gene>
<protein>
    <recommendedName>
        <fullName evidence="4">Copper amine oxidase-like N-terminal domain-containing protein</fullName>
    </recommendedName>
</protein>
<comment type="caution">
    <text evidence="2">The sequence shown here is derived from an EMBL/GenBank/DDBJ whole genome shotgun (WGS) entry which is preliminary data.</text>
</comment>
<dbReference type="RefSeq" id="WP_068658512.1">
    <property type="nucleotide sequence ID" value="NZ_CP017770.1"/>
</dbReference>
<dbReference type="EMBL" id="LSFN01000014">
    <property type="protein sequence ID" value="OAB74823.1"/>
    <property type="molecule type" value="Genomic_DNA"/>
</dbReference>
<dbReference type="KEGG" id="pcx:LPB68_01550"/>
<evidence type="ECO:0000256" key="1">
    <source>
        <dbReference type="SAM" id="SignalP"/>
    </source>
</evidence>
<evidence type="ECO:0000313" key="2">
    <source>
        <dbReference type="EMBL" id="OAB74823.1"/>
    </source>
</evidence>